<evidence type="ECO:0000313" key="4">
    <source>
        <dbReference type="Proteomes" id="UP000595636"/>
    </source>
</evidence>
<dbReference type="EMBL" id="CP066831">
    <property type="protein sequence ID" value="QQM41199.1"/>
    <property type="molecule type" value="Genomic_DNA"/>
</dbReference>
<proteinExistence type="predicted"/>
<feature type="signal peptide" evidence="2">
    <location>
        <begin position="1"/>
        <end position="24"/>
    </location>
</feature>
<protein>
    <recommendedName>
        <fullName evidence="5">Lipoprotein</fullName>
    </recommendedName>
</protein>
<name>A0A7T7I533_9ACTN</name>
<reference evidence="3 4" key="1">
    <citation type="submission" date="2020-12" db="EMBL/GenBank/DDBJ databases">
        <title>A novel species.</title>
        <authorList>
            <person name="Li K."/>
        </authorList>
    </citation>
    <scope>NUCLEOTIDE SEQUENCE [LARGE SCALE GENOMIC DNA]</scope>
    <source>
        <strain evidence="3 4">ZYC-3</strain>
    </source>
</reference>
<dbReference type="Proteomes" id="UP000595636">
    <property type="component" value="Chromosome"/>
</dbReference>
<gene>
    <name evidence="3" type="ORF">JEQ17_18110</name>
</gene>
<dbReference type="RefSeq" id="WP_200396218.1">
    <property type="nucleotide sequence ID" value="NZ_CP066831.1"/>
</dbReference>
<accession>A0A7T7I533</accession>
<sequence>MRNRTSPVTGARAMIPLAAATALLATGCGGSGDTARDERNYKDTEPVVATSFANAPKAYPLDAYRPTTAETSTVDHAVRVLAGPCLKKFGVSWPAYEASGAGIPLNARKYGPTDLDSVRVYGYKPPLPDGVTRQEAVAAQREAQARDRTITPAAAAVYTGTTQEARKKGGTSTEVPAGVPEGGCHGQARRAALADRAADDLTKVQTLFFEASATTKKDPGSIALDKRWSACMQKAGLTYPDPLAAADDETWRTTRTSPNGPHPSFPAPSAKEIATAEADVRCKAATGYVAKRHAIESGHQKQLIEKNEAMLTAVNDRKRRMIERAETVVAKDKK</sequence>
<evidence type="ECO:0000256" key="2">
    <source>
        <dbReference type="SAM" id="SignalP"/>
    </source>
</evidence>
<evidence type="ECO:0000313" key="3">
    <source>
        <dbReference type="EMBL" id="QQM41199.1"/>
    </source>
</evidence>
<feature type="region of interest" description="Disordered" evidence="1">
    <location>
        <begin position="160"/>
        <end position="180"/>
    </location>
</feature>
<dbReference type="AlphaFoldDB" id="A0A7T7I533"/>
<feature type="chain" id="PRO_5032832961" description="Lipoprotein" evidence="2">
    <location>
        <begin position="25"/>
        <end position="334"/>
    </location>
</feature>
<evidence type="ECO:0000256" key="1">
    <source>
        <dbReference type="SAM" id="MobiDB-lite"/>
    </source>
</evidence>
<keyword evidence="4" id="KW-1185">Reference proteome</keyword>
<evidence type="ECO:0008006" key="5">
    <source>
        <dbReference type="Google" id="ProtNLM"/>
    </source>
</evidence>
<keyword evidence="2" id="KW-0732">Signal</keyword>
<dbReference type="KEGG" id="slf:JEQ17_18110"/>
<dbReference type="PROSITE" id="PS51257">
    <property type="entry name" value="PROKAR_LIPOPROTEIN"/>
    <property type="match status" value="1"/>
</dbReference>
<organism evidence="3 4">
    <name type="scientific">Streptomyces liliifuscus</name>
    <dbReference type="NCBI Taxonomy" id="2797636"/>
    <lineage>
        <taxon>Bacteria</taxon>
        <taxon>Bacillati</taxon>
        <taxon>Actinomycetota</taxon>
        <taxon>Actinomycetes</taxon>
        <taxon>Kitasatosporales</taxon>
        <taxon>Streptomycetaceae</taxon>
        <taxon>Streptomyces</taxon>
    </lineage>
</organism>